<comment type="caution">
    <text evidence="1">The sequence shown here is derived from an EMBL/GenBank/DDBJ whole genome shotgun (WGS) entry which is preliminary data.</text>
</comment>
<evidence type="ECO:0000313" key="1">
    <source>
        <dbReference type="EMBL" id="KOR75283.1"/>
    </source>
</evidence>
<accession>A0A0M1MZF4</accession>
<dbReference type="AlphaFoldDB" id="A0A0M1MZF4"/>
<proteinExistence type="predicted"/>
<dbReference type="EMBL" id="LHCF01000021">
    <property type="protein sequence ID" value="KOR75283.1"/>
    <property type="molecule type" value="Genomic_DNA"/>
</dbReference>
<protein>
    <submittedName>
        <fullName evidence="1">Uncharacterized protein</fullName>
    </submittedName>
</protein>
<dbReference type="PATRIC" id="fig|479893.3.peg.573"/>
<organism evidence="1 2">
    <name type="scientific">Candidatus Phytoplasma pruni</name>
    <dbReference type="NCBI Taxonomy" id="479893"/>
    <lineage>
        <taxon>Bacteria</taxon>
        <taxon>Bacillati</taxon>
        <taxon>Mycoplasmatota</taxon>
        <taxon>Mollicutes</taxon>
        <taxon>Acholeplasmatales</taxon>
        <taxon>Acholeplasmataceae</taxon>
        <taxon>Candidatus Phytoplasma</taxon>
        <taxon>16SrIII (X-disease group)</taxon>
    </lineage>
</organism>
<evidence type="ECO:0000313" key="2">
    <source>
        <dbReference type="Proteomes" id="UP000037386"/>
    </source>
</evidence>
<reference evidence="2" key="1">
    <citation type="submission" date="2015-05" db="EMBL/GenBank/DDBJ databases">
        <title>Draft genome sequence of 'Candidatus Phytoplasma Pruni' strain CX, a plant pathogenic bacterium.</title>
        <authorList>
            <person name="Lee I.-M."/>
            <person name="Bottner-Parker K.D."/>
            <person name="Shao J."/>
            <person name="Gundersen-Rindal D.E."/>
            <person name="Zhao Y."/>
            <person name="Davis R.E."/>
        </authorList>
    </citation>
    <scope>NUCLEOTIDE SEQUENCE [LARGE SCALE GENOMIC DNA]</scope>
    <source>
        <strain evidence="2">CX</strain>
    </source>
</reference>
<gene>
    <name evidence="1" type="ORF">CPX_001754</name>
</gene>
<sequence length="58" mass="6723">MAIITLILQEMNVEQNIIVQQIFKARKNNNASAEVINDLVRQNIQLSQRYCKPTKYCA</sequence>
<name>A0A0M1MZF4_9MOLU</name>
<dbReference type="Proteomes" id="UP000037386">
    <property type="component" value="Unassembled WGS sequence"/>
</dbReference>